<comment type="similarity">
    <text evidence="4">In the C-terminal section; belongs to the pectinesterase family.</text>
</comment>
<comment type="pathway">
    <text evidence="2 12">Glycan metabolism; pectin degradation; 2-dehydro-3-deoxy-D-gluconate from pectin: step 1/5.</text>
</comment>
<dbReference type="SUPFAM" id="SSF101148">
    <property type="entry name" value="Plant invertase/pectin methylesterase inhibitor"/>
    <property type="match status" value="1"/>
</dbReference>
<comment type="similarity">
    <text evidence="3">In the N-terminal section; belongs to the PMEI family.</text>
</comment>
<dbReference type="InterPro" id="IPR011050">
    <property type="entry name" value="Pectin_lyase_fold/virulence"/>
</dbReference>
<dbReference type="GO" id="GO:0005576">
    <property type="term" value="C:extracellular region"/>
    <property type="evidence" value="ECO:0007669"/>
    <property type="project" value="UniProtKB-SubCell"/>
</dbReference>
<keyword evidence="12" id="KW-0732">Signal</keyword>
<dbReference type="InterPro" id="IPR012334">
    <property type="entry name" value="Pectin_lyas_fold"/>
</dbReference>
<proteinExistence type="inferred from homology"/>
<gene>
    <name evidence="14" type="ORF">Scaly_1993500</name>
</gene>
<protein>
    <recommendedName>
        <fullName evidence="5 12">Pectinesterase</fullName>
        <ecNumber evidence="5 12">3.1.1.11</ecNumber>
    </recommendedName>
</protein>
<accession>A0AAW2N0D3</accession>
<comment type="subcellular location">
    <subcellularLocation>
        <location evidence="1">Secreted</location>
    </subcellularLocation>
</comment>
<organism evidence="14">
    <name type="scientific">Sesamum calycinum</name>
    <dbReference type="NCBI Taxonomy" id="2727403"/>
    <lineage>
        <taxon>Eukaryota</taxon>
        <taxon>Viridiplantae</taxon>
        <taxon>Streptophyta</taxon>
        <taxon>Embryophyta</taxon>
        <taxon>Tracheophyta</taxon>
        <taxon>Spermatophyta</taxon>
        <taxon>Magnoliopsida</taxon>
        <taxon>eudicotyledons</taxon>
        <taxon>Gunneridae</taxon>
        <taxon>Pentapetalae</taxon>
        <taxon>asterids</taxon>
        <taxon>lamiids</taxon>
        <taxon>Lamiales</taxon>
        <taxon>Pedaliaceae</taxon>
        <taxon>Sesamum</taxon>
    </lineage>
</organism>
<dbReference type="AlphaFoldDB" id="A0AAW2N0D3"/>
<dbReference type="Pfam" id="PF04043">
    <property type="entry name" value="PMEI"/>
    <property type="match status" value="1"/>
</dbReference>
<feature type="chain" id="PRO_5043095771" description="Pectinesterase" evidence="12">
    <location>
        <begin position="25"/>
        <end position="468"/>
    </location>
</feature>
<evidence type="ECO:0000256" key="5">
    <source>
        <dbReference type="ARBA" id="ARBA00013229"/>
    </source>
</evidence>
<evidence type="ECO:0000256" key="10">
    <source>
        <dbReference type="ARBA" id="ARBA00047928"/>
    </source>
</evidence>
<dbReference type="GO" id="GO:0030599">
    <property type="term" value="F:pectinesterase activity"/>
    <property type="evidence" value="ECO:0007669"/>
    <property type="project" value="UniProtKB-UniRule"/>
</dbReference>
<dbReference type="CDD" id="cd15798">
    <property type="entry name" value="PMEI-like_3"/>
    <property type="match status" value="1"/>
</dbReference>
<dbReference type="EC" id="3.1.1.11" evidence="5 12"/>
<dbReference type="PANTHER" id="PTHR31707">
    <property type="entry name" value="PECTINESTERASE"/>
    <property type="match status" value="1"/>
</dbReference>
<dbReference type="GO" id="GO:0045490">
    <property type="term" value="P:pectin catabolic process"/>
    <property type="evidence" value="ECO:0007669"/>
    <property type="project" value="UniProtKB-UniRule"/>
</dbReference>
<dbReference type="Pfam" id="PF01095">
    <property type="entry name" value="Pectinesterase"/>
    <property type="match status" value="2"/>
</dbReference>
<keyword evidence="9" id="KW-0961">Cell wall biogenesis/degradation</keyword>
<evidence type="ECO:0000256" key="7">
    <source>
        <dbReference type="ARBA" id="ARBA00022801"/>
    </source>
</evidence>
<feature type="domain" description="Pectinesterase inhibitor" evidence="13">
    <location>
        <begin position="25"/>
        <end position="148"/>
    </location>
</feature>
<dbReference type="GO" id="GO:0004857">
    <property type="term" value="F:enzyme inhibitor activity"/>
    <property type="evidence" value="ECO:0007669"/>
    <property type="project" value="InterPro"/>
</dbReference>
<sequence>MATLKCIVVLVLAISTLSVGSSRAAKDGYVRNQCVYTRTIFESRLPDHGLISSHFVSPAGAQLTRMAVDDCNELMEMSLKRLNQALILLQKSPSKHKADVQTLLSAALTFQQTCKDVIEDHVLSNSYIGELYKKMEYLSELGSNPLALVNRIAGNPTGKSPPGRRLLERQGFPGWVSARDRKLLQSSEIKADVVVAKDGSGNFKTVSQAIEAAGGGRRFVIYVKSGTYNEKINTNKDGITLIGDGKYSTIITGGSSVAKGSSLRGSATFTITGDGFIARDIGFENTAGAEGHQAVALTVSSDNSVLFRCSIAGYQDTLYALALRQFYRECDIYGTVDFIFGNAAAVFQSCNLVLRRHVAAAPSMQSWRTGAAIQHRTRVSQFKTSNIDGEISARGWVEWEGAGGSTYKTLYFAEYENMGPGAGTSGRVNWAGFQVIGTPEATKFTVASFIGGNSWLPSTGVTFVAGLH</sequence>
<dbReference type="EMBL" id="JACGWM010000012">
    <property type="protein sequence ID" value="KAL0337184.1"/>
    <property type="molecule type" value="Genomic_DNA"/>
</dbReference>
<feature type="signal peptide" evidence="12">
    <location>
        <begin position="1"/>
        <end position="24"/>
    </location>
</feature>
<evidence type="ECO:0000256" key="3">
    <source>
        <dbReference type="ARBA" id="ARBA00006027"/>
    </source>
</evidence>
<comment type="catalytic activity">
    <reaction evidence="10 12">
        <text>[(1-&gt;4)-alpha-D-galacturonosyl methyl ester](n) + n H2O = [(1-&gt;4)-alpha-D-galacturonosyl](n) + n methanol + n H(+)</text>
        <dbReference type="Rhea" id="RHEA:22380"/>
        <dbReference type="Rhea" id="RHEA-COMP:14570"/>
        <dbReference type="Rhea" id="RHEA-COMP:14573"/>
        <dbReference type="ChEBI" id="CHEBI:15377"/>
        <dbReference type="ChEBI" id="CHEBI:15378"/>
        <dbReference type="ChEBI" id="CHEBI:17790"/>
        <dbReference type="ChEBI" id="CHEBI:140522"/>
        <dbReference type="ChEBI" id="CHEBI:140523"/>
        <dbReference type="EC" id="3.1.1.11"/>
    </reaction>
</comment>
<dbReference type="InterPro" id="IPR006501">
    <property type="entry name" value="Pectinesterase_inhib_dom"/>
</dbReference>
<dbReference type="PROSITE" id="PS00503">
    <property type="entry name" value="PECTINESTERASE_2"/>
    <property type="match status" value="1"/>
</dbReference>
<evidence type="ECO:0000256" key="8">
    <source>
        <dbReference type="ARBA" id="ARBA00023085"/>
    </source>
</evidence>
<name>A0AAW2N0D3_9LAMI</name>
<dbReference type="InterPro" id="IPR033131">
    <property type="entry name" value="Pectinesterase_Asp_AS"/>
</dbReference>
<dbReference type="GO" id="GO:0042545">
    <property type="term" value="P:cell wall modification"/>
    <property type="evidence" value="ECO:0007669"/>
    <property type="project" value="UniProtKB-UniRule"/>
</dbReference>
<dbReference type="Gene3D" id="1.20.140.40">
    <property type="entry name" value="Invertase/pectin methylesterase inhibitor family protein"/>
    <property type="match status" value="1"/>
</dbReference>
<dbReference type="InterPro" id="IPR035513">
    <property type="entry name" value="Invertase/methylesterase_inhib"/>
</dbReference>
<dbReference type="InterPro" id="IPR000070">
    <property type="entry name" value="Pectinesterase_cat"/>
</dbReference>
<dbReference type="FunFam" id="2.160.20.10:FF:000092">
    <property type="entry name" value="Putative pectinesterase 57"/>
    <property type="match status" value="1"/>
</dbReference>
<reference evidence="14" key="1">
    <citation type="submission" date="2020-06" db="EMBL/GenBank/DDBJ databases">
        <authorList>
            <person name="Li T."/>
            <person name="Hu X."/>
            <person name="Zhang T."/>
            <person name="Song X."/>
            <person name="Zhang H."/>
            <person name="Dai N."/>
            <person name="Sheng W."/>
            <person name="Hou X."/>
            <person name="Wei L."/>
        </authorList>
    </citation>
    <scope>NUCLEOTIDE SEQUENCE</scope>
    <source>
        <strain evidence="14">KEN8</strain>
        <tissue evidence="14">Leaf</tissue>
    </source>
</reference>
<evidence type="ECO:0000256" key="11">
    <source>
        <dbReference type="PROSITE-ProRule" id="PRU10040"/>
    </source>
</evidence>
<evidence type="ECO:0000256" key="12">
    <source>
        <dbReference type="RuleBase" id="RU000589"/>
    </source>
</evidence>
<keyword evidence="8 12" id="KW-0063">Aspartyl esterase</keyword>
<evidence type="ECO:0000256" key="6">
    <source>
        <dbReference type="ARBA" id="ARBA00022525"/>
    </source>
</evidence>
<comment type="caution">
    <text evidence="14">The sequence shown here is derived from an EMBL/GenBank/DDBJ whole genome shotgun (WGS) entry which is preliminary data.</text>
</comment>
<feature type="active site" evidence="11">
    <location>
        <position position="337"/>
    </location>
</feature>
<dbReference type="Gene3D" id="2.160.20.10">
    <property type="entry name" value="Single-stranded right-handed beta-helix, Pectin lyase-like"/>
    <property type="match status" value="1"/>
</dbReference>
<reference evidence="14" key="2">
    <citation type="journal article" date="2024" name="Plant">
        <title>Genomic evolution and insights into agronomic trait innovations of Sesamum species.</title>
        <authorList>
            <person name="Miao H."/>
            <person name="Wang L."/>
            <person name="Qu L."/>
            <person name="Liu H."/>
            <person name="Sun Y."/>
            <person name="Le M."/>
            <person name="Wang Q."/>
            <person name="Wei S."/>
            <person name="Zheng Y."/>
            <person name="Lin W."/>
            <person name="Duan Y."/>
            <person name="Cao H."/>
            <person name="Xiong S."/>
            <person name="Wang X."/>
            <person name="Wei L."/>
            <person name="Li C."/>
            <person name="Ma Q."/>
            <person name="Ju M."/>
            <person name="Zhao R."/>
            <person name="Li G."/>
            <person name="Mu C."/>
            <person name="Tian Q."/>
            <person name="Mei H."/>
            <person name="Zhang T."/>
            <person name="Gao T."/>
            <person name="Zhang H."/>
        </authorList>
    </citation>
    <scope>NUCLEOTIDE SEQUENCE</scope>
    <source>
        <strain evidence="14">KEN8</strain>
    </source>
</reference>
<evidence type="ECO:0000256" key="2">
    <source>
        <dbReference type="ARBA" id="ARBA00005184"/>
    </source>
</evidence>
<dbReference type="SMART" id="SM00856">
    <property type="entry name" value="PMEI"/>
    <property type="match status" value="1"/>
</dbReference>
<evidence type="ECO:0000256" key="4">
    <source>
        <dbReference type="ARBA" id="ARBA00007786"/>
    </source>
</evidence>
<evidence type="ECO:0000256" key="1">
    <source>
        <dbReference type="ARBA" id="ARBA00004613"/>
    </source>
</evidence>
<evidence type="ECO:0000259" key="13">
    <source>
        <dbReference type="SMART" id="SM00856"/>
    </source>
</evidence>
<keyword evidence="6" id="KW-0964">Secreted</keyword>
<evidence type="ECO:0000256" key="9">
    <source>
        <dbReference type="ARBA" id="ARBA00023316"/>
    </source>
</evidence>
<keyword evidence="7 12" id="KW-0378">Hydrolase</keyword>
<dbReference type="SUPFAM" id="SSF51126">
    <property type="entry name" value="Pectin lyase-like"/>
    <property type="match status" value="1"/>
</dbReference>
<evidence type="ECO:0000313" key="14">
    <source>
        <dbReference type="EMBL" id="KAL0337184.1"/>
    </source>
</evidence>